<dbReference type="InterPro" id="IPR002347">
    <property type="entry name" value="SDR_fam"/>
</dbReference>
<reference evidence="3" key="1">
    <citation type="submission" date="2021-09" db="EMBL/GenBank/DDBJ databases">
        <authorList>
            <consortium name="AG Swart"/>
            <person name="Singh M."/>
            <person name="Singh A."/>
            <person name="Seah K."/>
            <person name="Emmerich C."/>
        </authorList>
    </citation>
    <scope>NUCLEOTIDE SEQUENCE</scope>
    <source>
        <strain evidence="3">ATCC30299</strain>
    </source>
</reference>
<protein>
    <submittedName>
        <fullName evidence="3">Uncharacterized protein</fullName>
    </submittedName>
</protein>
<gene>
    <name evidence="3" type="ORF">BSTOLATCC_MIC22034</name>
</gene>
<proteinExistence type="inferred from homology"/>
<name>A0AAU9IVW0_9CILI</name>
<comment type="similarity">
    <text evidence="1">Belongs to the short-chain dehydrogenases/reductases (SDR) family.</text>
</comment>
<dbReference type="SUPFAM" id="SSF51735">
    <property type="entry name" value="NAD(P)-binding Rossmann-fold domains"/>
    <property type="match status" value="1"/>
</dbReference>
<accession>A0AAU9IVW0</accession>
<organism evidence="3 4">
    <name type="scientific">Blepharisma stoltei</name>
    <dbReference type="NCBI Taxonomy" id="1481888"/>
    <lineage>
        <taxon>Eukaryota</taxon>
        <taxon>Sar</taxon>
        <taxon>Alveolata</taxon>
        <taxon>Ciliophora</taxon>
        <taxon>Postciliodesmatophora</taxon>
        <taxon>Heterotrichea</taxon>
        <taxon>Heterotrichida</taxon>
        <taxon>Blepharismidae</taxon>
        <taxon>Blepharisma</taxon>
    </lineage>
</organism>
<dbReference type="EMBL" id="CAJZBQ010000021">
    <property type="protein sequence ID" value="CAG9318664.1"/>
    <property type="molecule type" value="Genomic_DNA"/>
</dbReference>
<dbReference type="InterPro" id="IPR051019">
    <property type="entry name" value="VLCFA-Steroid_DH"/>
</dbReference>
<evidence type="ECO:0000256" key="1">
    <source>
        <dbReference type="ARBA" id="ARBA00006484"/>
    </source>
</evidence>
<dbReference type="PIRSF" id="PIRSF000126">
    <property type="entry name" value="11-beta-HSD1"/>
    <property type="match status" value="1"/>
</dbReference>
<dbReference type="Gene3D" id="3.40.50.720">
    <property type="entry name" value="NAD(P)-binding Rossmann-like Domain"/>
    <property type="match status" value="1"/>
</dbReference>
<comment type="caution">
    <text evidence="3">The sequence shown here is derived from an EMBL/GenBank/DDBJ whole genome shotgun (WGS) entry which is preliminary data.</text>
</comment>
<dbReference type="AlphaFoldDB" id="A0AAU9IVW0"/>
<keyword evidence="2" id="KW-0560">Oxidoreductase</keyword>
<dbReference type="PANTHER" id="PTHR43899">
    <property type="entry name" value="RH59310P"/>
    <property type="match status" value="1"/>
</dbReference>
<evidence type="ECO:0000256" key="2">
    <source>
        <dbReference type="ARBA" id="ARBA00023002"/>
    </source>
</evidence>
<dbReference type="GO" id="GO:0016491">
    <property type="term" value="F:oxidoreductase activity"/>
    <property type="evidence" value="ECO:0007669"/>
    <property type="project" value="UniProtKB-KW"/>
</dbReference>
<keyword evidence="4" id="KW-1185">Reference proteome</keyword>
<evidence type="ECO:0000313" key="3">
    <source>
        <dbReference type="EMBL" id="CAG9318664.1"/>
    </source>
</evidence>
<dbReference type="InterPro" id="IPR036291">
    <property type="entry name" value="NAD(P)-bd_dom_sf"/>
</dbReference>
<dbReference type="PRINTS" id="PR00081">
    <property type="entry name" value="GDHRDH"/>
</dbReference>
<dbReference type="Pfam" id="PF00106">
    <property type="entry name" value="adh_short"/>
    <property type="match status" value="1"/>
</dbReference>
<dbReference type="Proteomes" id="UP001162131">
    <property type="component" value="Unassembled WGS sequence"/>
</dbReference>
<sequence length="314" mass="35283">MINIMDIIKNISRTIEKIPNAILGSLCLVGIYKSIAFLKGLAQIYYESWQSCIDFKKRYGSDSWVLVTGGANGIGKSWVESFARRGFNIIILDIDEKAHEVKEIIEKEYKVKAHVIICDLTDQEAISQLIYQVKGFDISILVCNAGVHHHGDVSKQPIESIMKLINVNIVSTTLMIKTLLPNLLYRSQKSAIIVMSSRSGFASFPYSSIYAATKAYLRILCMSFYQEIKEKIDILCVQPLIVSTPMTRHIKVGGIICSSEDCVESAITSLGRRLETCGTRAHKLVDWYISGKNLDEKAEFSANMIRSQFKLKKP</sequence>
<evidence type="ECO:0000313" key="4">
    <source>
        <dbReference type="Proteomes" id="UP001162131"/>
    </source>
</evidence>
<dbReference type="PANTHER" id="PTHR43899:SF13">
    <property type="entry name" value="RH59310P"/>
    <property type="match status" value="1"/>
</dbReference>